<evidence type="ECO:0000313" key="2">
    <source>
        <dbReference type="Proteomes" id="UP000075349"/>
    </source>
</evidence>
<evidence type="ECO:0000313" key="1">
    <source>
        <dbReference type="EMBL" id="KYN24697.1"/>
    </source>
</evidence>
<proteinExistence type="predicted"/>
<gene>
    <name evidence="1" type="ORF">AUQ44_02075</name>
</gene>
<accession>A0A151JGE1</accession>
<organism evidence="1 2">
    <name type="scientific">Vibrio cidicii</name>
    <dbReference type="NCBI Taxonomy" id="1763883"/>
    <lineage>
        <taxon>Bacteria</taxon>
        <taxon>Pseudomonadati</taxon>
        <taxon>Pseudomonadota</taxon>
        <taxon>Gammaproteobacteria</taxon>
        <taxon>Vibrionales</taxon>
        <taxon>Vibrionaceae</taxon>
        <taxon>Vibrio</taxon>
    </lineage>
</organism>
<evidence type="ECO:0008006" key="3">
    <source>
        <dbReference type="Google" id="ProtNLM"/>
    </source>
</evidence>
<dbReference type="InterPro" id="IPR006959">
    <property type="entry name" value="DUF645"/>
</dbReference>
<protein>
    <recommendedName>
        <fullName evidence="3">DUF645 domain-containing protein</fullName>
    </recommendedName>
</protein>
<dbReference type="Proteomes" id="UP000075349">
    <property type="component" value="Unassembled WGS sequence"/>
</dbReference>
<comment type="caution">
    <text evidence="1">The sequence shown here is derived from an EMBL/GenBank/DDBJ whole genome shotgun (WGS) entry which is preliminary data.</text>
</comment>
<reference evidence="2" key="1">
    <citation type="submission" date="2015-12" db="EMBL/GenBank/DDBJ databases">
        <authorList>
            <person name="Tarr C.L."/>
            <person name="Gladney L.M."/>
        </authorList>
    </citation>
    <scope>NUCLEOTIDE SEQUENCE [LARGE SCALE GENOMIC DNA]</scope>
    <source>
        <strain evidence="2">2756-81</strain>
    </source>
</reference>
<sequence>MLQHCWMLNTGSLVSQKRHHCCERAFFVVDSVSSQLNLDRFEFWLPTSHLLALDVCLFHAFA</sequence>
<dbReference type="Pfam" id="PF04875">
    <property type="entry name" value="DUF645"/>
    <property type="match status" value="1"/>
</dbReference>
<name>A0A151JGE1_9VIBR</name>
<dbReference type="AlphaFoldDB" id="A0A151JGE1"/>
<dbReference type="EMBL" id="LOMK01000001">
    <property type="protein sequence ID" value="KYN24697.1"/>
    <property type="molecule type" value="Genomic_DNA"/>
</dbReference>